<dbReference type="AlphaFoldDB" id="A0A7S0YMG0"/>
<sequence>MPEERKVVSARGGGVSPARCADETPCLQPAAHDDGCCVRLHILLLCTLITYSMSGLNMLLRAACLRTTSRSPFPLAKSSATRAPSVTFLLALKSSLVRLSAYSLKL</sequence>
<gene>
    <name evidence="2" type="ORF">HTEP1355_LOCUS3294</name>
</gene>
<proteinExistence type="predicted"/>
<feature type="transmembrane region" description="Helical" evidence="1">
    <location>
        <begin position="40"/>
        <end position="60"/>
    </location>
</feature>
<name>A0A7S0YMG0_9CRYP</name>
<evidence type="ECO:0000313" key="2">
    <source>
        <dbReference type="EMBL" id="CAD8783593.1"/>
    </source>
</evidence>
<keyword evidence="1" id="KW-1133">Transmembrane helix</keyword>
<organism evidence="2">
    <name type="scientific">Hemiselmis tepida</name>
    <dbReference type="NCBI Taxonomy" id="464990"/>
    <lineage>
        <taxon>Eukaryota</taxon>
        <taxon>Cryptophyceae</taxon>
        <taxon>Cryptomonadales</taxon>
        <taxon>Hemiselmidaceae</taxon>
        <taxon>Hemiselmis</taxon>
    </lineage>
</organism>
<reference evidence="2" key="1">
    <citation type="submission" date="2021-01" db="EMBL/GenBank/DDBJ databases">
        <authorList>
            <person name="Corre E."/>
            <person name="Pelletier E."/>
            <person name="Niang G."/>
            <person name="Scheremetjew M."/>
            <person name="Finn R."/>
            <person name="Kale V."/>
            <person name="Holt S."/>
            <person name="Cochrane G."/>
            <person name="Meng A."/>
            <person name="Brown T."/>
            <person name="Cohen L."/>
        </authorList>
    </citation>
    <scope>NUCLEOTIDE SEQUENCE</scope>
    <source>
        <strain evidence="2">CCMP443</strain>
    </source>
</reference>
<keyword evidence="1" id="KW-0812">Transmembrane</keyword>
<evidence type="ECO:0000256" key="1">
    <source>
        <dbReference type="SAM" id="Phobius"/>
    </source>
</evidence>
<protein>
    <submittedName>
        <fullName evidence="2">Uncharacterized protein</fullName>
    </submittedName>
</protein>
<accession>A0A7S0YMG0</accession>
<dbReference type="EMBL" id="HBFN01005601">
    <property type="protein sequence ID" value="CAD8783593.1"/>
    <property type="molecule type" value="Transcribed_RNA"/>
</dbReference>
<keyword evidence="1" id="KW-0472">Membrane</keyword>